<name>A0A917F2E9_9MICO</name>
<gene>
    <name evidence="2" type="ORF">GCM10011366_09370</name>
</gene>
<keyword evidence="3" id="KW-1185">Reference proteome</keyword>
<feature type="region of interest" description="Disordered" evidence="1">
    <location>
        <begin position="64"/>
        <end position="85"/>
    </location>
</feature>
<protein>
    <submittedName>
        <fullName evidence="2">Uncharacterized protein</fullName>
    </submittedName>
</protein>
<evidence type="ECO:0000313" key="2">
    <source>
        <dbReference type="EMBL" id="GGF43692.1"/>
    </source>
</evidence>
<sequence length="85" mass="9312">MCKDGTQATYSSSGPSFDQRITGRSLREFAALVGFELEHKAAKLLDVVDLHDFYEVREHMRLQAEPRSGSGSSTAGPLNMVLPLS</sequence>
<evidence type="ECO:0000256" key="1">
    <source>
        <dbReference type="SAM" id="MobiDB-lite"/>
    </source>
</evidence>
<dbReference type="EMBL" id="BMEM01000001">
    <property type="protein sequence ID" value="GGF43692.1"/>
    <property type="molecule type" value="Genomic_DNA"/>
</dbReference>
<reference evidence="2" key="1">
    <citation type="journal article" date="2014" name="Int. J. Syst. Evol. Microbiol.">
        <title>Complete genome sequence of Corynebacterium casei LMG S-19264T (=DSM 44701T), isolated from a smear-ripened cheese.</title>
        <authorList>
            <consortium name="US DOE Joint Genome Institute (JGI-PGF)"/>
            <person name="Walter F."/>
            <person name="Albersmeier A."/>
            <person name="Kalinowski J."/>
            <person name="Ruckert C."/>
        </authorList>
    </citation>
    <scope>NUCLEOTIDE SEQUENCE</scope>
    <source>
        <strain evidence="2">CGMCC 1.12160</strain>
    </source>
</reference>
<evidence type="ECO:0000313" key="3">
    <source>
        <dbReference type="Proteomes" id="UP000605670"/>
    </source>
</evidence>
<dbReference type="AlphaFoldDB" id="A0A917F2E9"/>
<proteinExistence type="predicted"/>
<comment type="caution">
    <text evidence="2">The sequence shown here is derived from an EMBL/GenBank/DDBJ whole genome shotgun (WGS) entry which is preliminary data.</text>
</comment>
<reference evidence="2" key="2">
    <citation type="submission" date="2020-09" db="EMBL/GenBank/DDBJ databases">
        <authorList>
            <person name="Sun Q."/>
            <person name="Zhou Y."/>
        </authorList>
    </citation>
    <scope>NUCLEOTIDE SEQUENCE</scope>
    <source>
        <strain evidence="2">CGMCC 1.12160</strain>
    </source>
</reference>
<accession>A0A917F2E9</accession>
<organism evidence="2 3">
    <name type="scientific">Ornithinimicrobium tianjinense</name>
    <dbReference type="NCBI Taxonomy" id="1195761"/>
    <lineage>
        <taxon>Bacteria</taxon>
        <taxon>Bacillati</taxon>
        <taxon>Actinomycetota</taxon>
        <taxon>Actinomycetes</taxon>
        <taxon>Micrococcales</taxon>
        <taxon>Ornithinimicrobiaceae</taxon>
        <taxon>Ornithinimicrobium</taxon>
    </lineage>
</organism>
<dbReference type="Proteomes" id="UP000605670">
    <property type="component" value="Unassembled WGS sequence"/>
</dbReference>